<keyword evidence="2" id="KW-1185">Reference proteome</keyword>
<proteinExistence type="predicted"/>
<name>A0ABU3W097_9GAMM</name>
<sequence length="268" mass="31832">MTWHAHPNSCDHRKAAIHFLDRLDNARIALKPYPHFYIDQVFPDEYYATMLELLPMQDAYRKWTDVGKVKLEQYSRRDQCYLEPGWLETQPPRHRRFWQGFADWFLSEDTARRAMAKFETTLTERFLCQRELWPNVYPQALFLRHRSDYFIGPHTDIPSKIVNILLYLPEDDRHEELGTSMFAPKLKGFSCPGTQHHQFEDFHEVDFAPYRRNTAFGFVKTDNSWHGVKPISEASASRSRRDVIQYMVYDNPMRAPRKNQTPNSAAEQ</sequence>
<dbReference type="RefSeq" id="WP_316974442.1">
    <property type="nucleotide sequence ID" value="NZ_JAWIIJ010000010.1"/>
</dbReference>
<reference evidence="1 2" key="1">
    <citation type="submission" date="2023-10" db="EMBL/GenBank/DDBJ databases">
        <title>Characteristics and mechanism of a salt-tolerant marine origin heterotrophic nitrifying- aerobic denitrifying bacteria Marinobacter xestospongiae HN1.</title>
        <authorList>
            <person name="Qi R."/>
        </authorList>
    </citation>
    <scope>NUCLEOTIDE SEQUENCE [LARGE SCALE GENOMIC DNA]</scope>
    <source>
        <strain evidence="1 2">HN1</strain>
    </source>
</reference>
<protein>
    <recommendedName>
        <fullName evidence="3">2OG-Fe(II) oxygenase</fullName>
    </recommendedName>
</protein>
<organism evidence="1 2">
    <name type="scientific">Marinobacter xestospongiae</name>
    <dbReference type="NCBI Taxonomy" id="994319"/>
    <lineage>
        <taxon>Bacteria</taxon>
        <taxon>Pseudomonadati</taxon>
        <taxon>Pseudomonadota</taxon>
        <taxon>Gammaproteobacteria</taxon>
        <taxon>Pseudomonadales</taxon>
        <taxon>Marinobacteraceae</taxon>
        <taxon>Marinobacter</taxon>
    </lineage>
</organism>
<evidence type="ECO:0000313" key="2">
    <source>
        <dbReference type="Proteomes" id="UP001269819"/>
    </source>
</evidence>
<evidence type="ECO:0008006" key="3">
    <source>
        <dbReference type="Google" id="ProtNLM"/>
    </source>
</evidence>
<dbReference type="Gene3D" id="2.60.120.620">
    <property type="entry name" value="q2cbj1_9rhob like domain"/>
    <property type="match status" value="1"/>
</dbReference>
<dbReference type="EMBL" id="JAWIIJ010000010">
    <property type="protein sequence ID" value="MDV2079968.1"/>
    <property type="molecule type" value="Genomic_DNA"/>
</dbReference>
<dbReference type="Proteomes" id="UP001269819">
    <property type="component" value="Unassembled WGS sequence"/>
</dbReference>
<evidence type="ECO:0000313" key="1">
    <source>
        <dbReference type="EMBL" id="MDV2079968.1"/>
    </source>
</evidence>
<gene>
    <name evidence="1" type="ORF">RYS15_14865</name>
</gene>
<accession>A0ABU3W097</accession>
<comment type="caution">
    <text evidence="1">The sequence shown here is derived from an EMBL/GenBank/DDBJ whole genome shotgun (WGS) entry which is preliminary data.</text>
</comment>